<evidence type="ECO:0000313" key="7">
    <source>
        <dbReference type="EMBL" id="GAP13920.1"/>
    </source>
</evidence>
<reference evidence="7" key="1">
    <citation type="submission" date="2015-07" db="EMBL/GenBank/DDBJ databases">
        <title>Draft Genome Sequences of Anaerolinea thermolimosa IMO-1, Bellilinea caldifistulae GOMI-1, Leptolinea tardivitalis YMTK-2, Levilinea saccharolytica KIBI-1,Longilinea arvoryzae KOME-1, Previously Described as Members of the Anaerolineaceae (Chloroflexi).</title>
        <authorList>
            <person name="Sekiguchi Y."/>
            <person name="Ohashi A."/>
            <person name="Matsuura N."/>
            <person name="Tourlousse M.D."/>
        </authorList>
    </citation>
    <scope>NUCLEOTIDE SEQUENCE [LARGE SCALE GENOMIC DNA]</scope>
    <source>
        <strain evidence="7">KOME-1</strain>
    </source>
</reference>
<evidence type="ECO:0000256" key="2">
    <source>
        <dbReference type="ARBA" id="ARBA00007375"/>
    </source>
</evidence>
<dbReference type="Pfam" id="PF07947">
    <property type="entry name" value="YhhN"/>
    <property type="match status" value="1"/>
</dbReference>
<name>A0A0S7BFX0_9CHLR</name>
<feature type="transmembrane region" description="Helical" evidence="6">
    <location>
        <begin position="78"/>
        <end position="99"/>
    </location>
</feature>
<protein>
    <submittedName>
        <fullName evidence="7">Predicted membrane protein</fullName>
    </submittedName>
</protein>
<sequence length="223" mass="24570">MLASILFWLIFLLMAVDWIATGLKFRTVRQITKPGVLIVIILWFSTQGGWHGALIWFGVGLVFSLLGDIFLLRPERTFLAGLVSFLLGHVCYIAGFNVYPIRWNGLILLALGGVLLAAVLIGRHILRGLKRGDSYSRLKIPVLTYMTAISFMVLSALECFFRPAWPIRAALVSSLGAASFLASDSILASDRFVRQRPWAPVALMITYHLGQVLIIAGALLAQG</sequence>
<proteinExistence type="inferred from homology"/>
<keyword evidence="5 6" id="KW-0472">Membrane</keyword>
<feature type="transmembrane region" description="Helical" evidence="6">
    <location>
        <begin position="201"/>
        <end position="221"/>
    </location>
</feature>
<comment type="subcellular location">
    <subcellularLocation>
        <location evidence="1">Membrane</location>
        <topology evidence="1">Multi-pass membrane protein</topology>
    </subcellularLocation>
</comment>
<dbReference type="GO" id="GO:0016020">
    <property type="term" value="C:membrane"/>
    <property type="evidence" value="ECO:0007669"/>
    <property type="project" value="UniProtKB-SubCell"/>
</dbReference>
<evidence type="ECO:0000256" key="5">
    <source>
        <dbReference type="ARBA" id="ARBA00023136"/>
    </source>
</evidence>
<accession>A0A0S7BFX0</accession>
<dbReference type="PANTHER" id="PTHR31885">
    <property type="entry name" value="GH04784P"/>
    <property type="match status" value="1"/>
</dbReference>
<evidence type="ECO:0000313" key="8">
    <source>
        <dbReference type="Proteomes" id="UP000055060"/>
    </source>
</evidence>
<feature type="transmembrane region" description="Helical" evidence="6">
    <location>
        <begin position="38"/>
        <end position="66"/>
    </location>
</feature>
<comment type="similarity">
    <text evidence="2">Belongs to the TMEM86 family.</text>
</comment>
<dbReference type="GO" id="GO:0016787">
    <property type="term" value="F:hydrolase activity"/>
    <property type="evidence" value="ECO:0007669"/>
    <property type="project" value="TreeGrafter"/>
</dbReference>
<keyword evidence="8" id="KW-1185">Reference proteome</keyword>
<dbReference type="InterPro" id="IPR012506">
    <property type="entry name" value="TMEM86B-like"/>
</dbReference>
<feature type="transmembrane region" description="Helical" evidence="6">
    <location>
        <begin position="105"/>
        <end position="126"/>
    </location>
</feature>
<evidence type="ECO:0000256" key="3">
    <source>
        <dbReference type="ARBA" id="ARBA00022692"/>
    </source>
</evidence>
<dbReference type="EMBL" id="DF967972">
    <property type="protein sequence ID" value="GAP13920.1"/>
    <property type="molecule type" value="Genomic_DNA"/>
</dbReference>
<evidence type="ECO:0000256" key="1">
    <source>
        <dbReference type="ARBA" id="ARBA00004141"/>
    </source>
</evidence>
<dbReference type="AlphaFoldDB" id="A0A0S7BFX0"/>
<feature type="transmembrane region" description="Helical" evidence="6">
    <location>
        <begin position="138"/>
        <end position="157"/>
    </location>
</feature>
<dbReference type="STRING" id="360412.LARV_01679"/>
<gene>
    <name evidence="7" type="ORF">LARV_01679</name>
</gene>
<keyword evidence="4 6" id="KW-1133">Transmembrane helix</keyword>
<organism evidence="7">
    <name type="scientific">Longilinea arvoryzae</name>
    <dbReference type="NCBI Taxonomy" id="360412"/>
    <lineage>
        <taxon>Bacteria</taxon>
        <taxon>Bacillati</taxon>
        <taxon>Chloroflexota</taxon>
        <taxon>Anaerolineae</taxon>
        <taxon>Anaerolineales</taxon>
        <taxon>Anaerolineaceae</taxon>
        <taxon>Longilinea</taxon>
    </lineage>
</organism>
<evidence type="ECO:0000256" key="6">
    <source>
        <dbReference type="SAM" id="Phobius"/>
    </source>
</evidence>
<dbReference type="PANTHER" id="PTHR31885:SF6">
    <property type="entry name" value="GH04784P"/>
    <property type="match status" value="1"/>
</dbReference>
<evidence type="ECO:0000256" key="4">
    <source>
        <dbReference type="ARBA" id="ARBA00022989"/>
    </source>
</evidence>
<feature type="transmembrane region" description="Helical" evidence="6">
    <location>
        <begin position="169"/>
        <end position="189"/>
    </location>
</feature>
<keyword evidence="3 6" id="KW-0812">Transmembrane</keyword>
<dbReference type="RefSeq" id="WP_075073217.1">
    <property type="nucleotide sequence ID" value="NZ_DF967972.1"/>
</dbReference>
<dbReference type="Proteomes" id="UP000055060">
    <property type="component" value="Unassembled WGS sequence"/>
</dbReference>